<evidence type="ECO:0000259" key="7">
    <source>
        <dbReference type="Pfam" id="PF01850"/>
    </source>
</evidence>
<dbReference type="CDD" id="cd09873">
    <property type="entry name" value="PIN_Pae0151-like"/>
    <property type="match status" value="1"/>
</dbReference>
<dbReference type="InterPro" id="IPR029060">
    <property type="entry name" value="PIN-like_dom_sf"/>
</dbReference>
<dbReference type="STRING" id="649638.Trad_2819"/>
<feature type="binding site" evidence="6">
    <location>
        <position position="5"/>
    </location>
    <ligand>
        <name>Mg(2+)</name>
        <dbReference type="ChEBI" id="CHEBI:18420"/>
    </ligand>
</feature>
<name>D7CVK9_TRURR</name>
<dbReference type="InterPro" id="IPR051619">
    <property type="entry name" value="TypeII_TA_RNase_PINc/VapC"/>
</dbReference>
<protein>
    <recommendedName>
        <fullName evidence="6">Ribonuclease VapC</fullName>
        <shortName evidence="6">RNase VapC</shortName>
        <ecNumber evidence="6">3.1.-.-</ecNumber>
    </recommendedName>
    <alternativeName>
        <fullName evidence="6">Toxin VapC</fullName>
    </alternativeName>
</protein>
<reference evidence="8 9" key="2">
    <citation type="journal article" date="2011" name="Stand. Genomic Sci.">
        <title>Complete genome sequence of Truepera radiovictrix type strain (RQ-24).</title>
        <authorList>
            <person name="Ivanova N."/>
            <person name="Rohde C."/>
            <person name="Munk C."/>
            <person name="Nolan M."/>
            <person name="Lucas S."/>
            <person name="Del Rio T.G."/>
            <person name="Tice H."/>
            <person name="Deshpande S."/>
            <person name="Cheng J.F."/>
            <person name="Tapia R."/>
            <person name="Han C."/>
            <person name="Goodwin L."/>
            <person name="Pitluck S."/>
            <person name="Liolios K."/>
            <person name="Mavromatis K."/>
            <person name="Mikhailova N."/>
            <person name="Pati A."/>
            <person name="Chen A."/>
            <person name="Palaniappan K."/>
            <person name="Land M."/>
            <person name="Hauser L."/>
            <person name="Chang Y.J."/>
            <person name="Jeffries C.D."/>
            <person name="Brambilla E."/>
            <person name="Rohde M."/>
            <person name="Goker M."/>
            <person name="Tindall B.J."/>
            <person name="Woyke T."/>
            <person name="Bristow J."/>
            <person name="Eisen J.A."/>
            <person name="Markowitz V."/>
            <person name="Hugenholtz P."/>
            <person name="Kyrpides N.C."/>
            <person name="Klenk H.P."/>
            <person name="Lapidus A."/>
        </authorList>
    </citation>
    <scope>NUCLEOTIDE SEQUENCE [LARGE SCALE GENOMIC DNA]</scope>
    <source>
        <strain evidence="9">DSM 17093 / CIP 108686 / LMG 22925 / RQ-24</strain>
    </source>
</reference>
<feature type="domain" description="PIN" evidence="7">
    <location>
        <begin position="2"/>
        <end position="120"/>
    </location>
</feature>
<dbReference type="GO" id="GO:0004540">
    <property type="term" value="F:RNA nuclease activity"/>
    <property type="evidence" value="ECO:0007669"/>
    <property type="project" value="InterPro"/>
</dbReference>
<dbReference type="KEGG" id="tra:Trad_2819"/>
<reference evidence="9" key="1">
    <citation type="submission" date="2010-05" db="EMBL/GenBank/DDBJ databases">
        <title>The complete genome of Truepera radiovictris DSM 17093.</title>
        <authorList>
            <consortium name="US DOE Joint Genome Institute (JGI-PGF)"/>
            <person name="Lucas S."/>
            <person name="Copeland A."/>
            <person name="Lapidus A."/>
            <person name="Glavina del Rio T."/>
            <person name="Dalin E."/>
            <person name="Tice H."/>
            <person name="Bruce D."/>
            <person name="Goodwin L."/>
            <person name="Pitluck S."/>
            <person name="Kyrpides N."/>
            <person name="Mavromatis K."/>
            <person name="Ovchinnikova G."/>
            <person name="Munk A.C."/>
            <person name="Detter J.C."/>
            <person name="Han C."/>
            <person name="Tapia R."/>
            <person name="Land M."/>
            <person name="Hauser L."/>
            <person name="Markowitz V."/>
            <person name="Cheng J.-F."/>
            <person name="Hugenholtz P."/>
            <person name="Woyke T."/>
            <person name="Wu D."/>
            <person name="Tindall B."/>
            <person name="Pomrenke H.G."/>
            <person name="Brambilla E."/>
            <person name="Klenk H.-P."/>
            <person name="Eisen J.A."/>
        </authorList>
    </citation>
    <scope>NUCLEOTIDE SEQUENCE [LARGE SCALE GENOMIC DNA]</scope>
    <source>
        <strain evidence="9">DSM 17093 / CIP 108686 / LMG 22925 / RQ-24</strain>
    </source>
</reference>
<dbReference type="RefSeq" id="WP_013179279.1">
    <property type="nucleotide sequence ID" value="NC_014221.1"/>
</dbReference>
<evidence type="ECO:0000313" key="8">
    <source>
        <dbReference type="EMBL" id="ADI15920.1"/>
    </source>
</evidence>
<keyword evidence="9" id="KW-1185">Reference proteome</keyword>
<dbReference type="Pfam" id="PF01850">
    <property type="entry name" value="PIN"/>
    <property type="match status" value="1"/>
</dbReference>
<organism evidence="8 9">
    <name type="scientific">Truepera radiovictrix (strain DSM 17093 / CIP 108686 / LMG 22925 / RQ-24)</name>
    <dbReference type="NCBI Taxonomy" id="649638"/>
    <lineage>
        <taxon>Bacteria</taxon>
        <taxon>Thermotogati</taxon>
        <taxon>Deinococcota</taxon>
        <taxon>Deinococci</taxon>
        <taxon>Trueperales</taxon>
        <taxon>Trueperaceae</taxon>
        <taxon>Truepera</taxon>
    </lineage>
</organism>
<dbReference type="InterPro" id="IPR002716">
    <property type="entry name" value="PIN_dom"/>
</dbReference>
<dbReference type="GO" id="GO:0000287">
    <property type="term" value="F:magnesium ion binding"/>
    <property type="evidence" value="ECO:0007669"/>
    <property type="project" value="UniProtKB-UniRule"/>
</dbReference>
<proteinExistence type="inferred from homology"/>
<sequence length="134" mass="15318">MIVLDASAGVSFLLRIEPAYAPLRERVLRAGTLHVPQLFDLEVLHALRRYERQRFISPARAERAFARLRELRCERHPHVPLAERVWELRANLSAYDATYVALAEILEAPLITLDARLGRAPGHRAQLEVYGEDV</sequence>
<dbReference type="PANTHER" id="PTHR35901:SF1">
    <property type="entry name" value="EXONUCLEASE VAPC9"/>
    <property type="match status" value="1"/>
</dbReference>
<evidence type="ECO:0000256" key="1">
    <source>
        <dbReference type="ARBA" id="ARBA00022649"/>
    </source>
</evidence>
<evidence type="ECO:0000256" key="5">
    <source>
        <dbReference type="ARBA" id="ARBA00022842"/>
    </source>
</evidence>
<dbReference type="GO" id="GO:0090729">
    <property type="term" value="F:toxin activity"/>
    <property type="evidence" value="ECO:0007669"/>
    <property type="project" value="UniProtKB-KW"/>
</dbReference>
<dbReference type="Proteomes" id="UP000000379">
    <property type="component" value="Chromosome"/>
</dbReference>
<comment type="cofactor">
    <cofactor evidence="6">
        <name>Mg(2+)</name>
        <dbReference type="ChEBI" id="CHEBI:18420"/>
    </cofactor>
</comment>
<dbReference type="InterPro" id="IPR022907">
    <property type="entry name" value="VapC_family"/>
</dbReference>
<comment type="function">
    <text evidence="6">Toxic component of a toxin-antitoxin (TA) system. An RNase.</text>
</comment>
<evidence type="ECO:0000256" key="6">
    <source>
        <dbReference type="HAMAP-Rule" id="MF_00265"/>
    </source>
</evidence>
<keyword evidence="1 6" id="KW-1277">Toxin-antitoxin system</keyword>
<keyword evidence="3 6" id="KW-0479">Metal-binding</keyword>
<accession>D7CVK9</accession>
<keyword evidence="4 6" id="KW-0378">Hydrolase</keyword>
<dbReference type="GO" id="GO:0016787">
    <property type="term" value="F:hydrolase activity"/>
    <property type="evidence" value="ECO:0007669"/>
    <property type="project" value="UniProtKB-KW"/>
</dbReference>
<dbReference type="EC" id="3.1.-.-" evidence="6"/>
<evidence type="ECO:0000256" key="3">
    <source>
        <dbReference type="ARBA" id="ARBA00022723"/>
    </source>
</evidence>
<keyword evidence="2 6" id="KW-0540">Nuclease</keyword>
<dbReference type="HAMAP" id="MF_00265">
    <property type="entry name" value="VapC_Nob1"/>
    <property type="match status" value="1"/>
</dbReference>
<keyword evidence="5 6" id="KW-0460">Magnesium</keyword>
<keyword evidence="6" id="KW-0800">Toxin</keyword>
<dbReference type="AlphaFoldDB" id="D7CVK9"/>
<dbReference type="PANTHER" id="PTHR35901">
    <property type="entry name" value="RIBONUCLEASE VAPC3"/>
    <property type="match status" value="1"/>
</dbReference>
<evidence type="ECO:0000256" key="4">
    <source>
        <dbReference type="ARBA" id="ARBA00022801"/>
    </source>
</evidence>
<dbReference type="OrthoDB" id="4377304at2"/>
<dbReference type="SUPFAM" id="SSF88723">
    <property type="entry name" value="PIN domain-like"/>
    <property type="match status" value="1"/>
</dbReference>
<feature type="binding site" evidence="6">
    <location>
        <position position="96"/>
    </location>
    <ligand>
        <name>Mg(2+)</name>
        <dbReference type="ChEBI" id="CHEBI:18420"/>
    </ligand>
</feature>
<dbReference type="eggNOG" id="COG4113">
    <property type="taxonomic scope" value="Bacteria"/>
</dbReference>
<evidence type="ECO:0000313" key="9">
    <source>
        <dbReference type="Proteomes" id="UP000000379"/>
    </source>
</evidence>
<dbReference type="HOGENOM" id="CLU_121774_0_0_0"/>
<dbReference type="InterPro" id="IPR044153">
    <property type="entry name" value="PIN_Pae0151-like"/>
</dbReference>
<comment type="similarity">
    <text evidence="6">Belongs to the PINc/VapC protein family.</text>
</comment>
<evidence type="ECO:0000256" key="2">
    <source>
        <dbReference type="ARBA" id="ARBA00022722"/>
    </source>
</evidence>
<dbReference type="Gene3D" id="3.40.50.1010">
    <property type="entry name" value="5'-nuclease"/>
    <property type="match status" value="1"/>
</dbReference>
<dbReference type="EMBL" id="CP002049">
    <property type="protein sequence ID" value="ADI15920.1"/>
    <property type="molecule type" value="Genomic_DNA"/>
</dbReference>
<gene>
    <name evidence="6" type="primary">vapC</name>
    <name evidence="8" type="ordered locus">Trad_2819</name>
</gene>